<comment type="caution">
    <text evidence="8">The sequence shown here is derived from an EMBL/GenBank/DDBJ whole genome shotgun (WGS) entry which is preliminary data.</text>
</comment>
<dbReference type="Gene3D" id="3.40.50.1980">
    <property type="entry name" value="Nitrogenase molybdenum iron protein domain"/>
    <property type="match status" value="2"/>
</dbReference>
<evidence type="ECO:0000256" key="3">
    <source>
        <dbReference type="ARBA" id="ARBA00022448"/>
    </source>
</evidence>
<feature type="region of interest" description="Disordered" evidence="5">
    <location>
        <begin position="21"/>
        <end position="51"/>
    </location>
</feature>
<dbReference type="EMBL" id="BOPO01000064">
    <property type="protein sequence ID" value="GIL28439.1"/>
    <property type="molecule type" value="Genomic_DNA"/>
</dbReference>
<dbReference type="InterPro" id="IPR051313">
    <property type="entry name" value="Bact_iron-sidero_bind"/>
</dbReference>
<dbReference type="PANTHER" id="PTHR30532">
    <property type="entry name" value="IRON III DICITRATE-BINDING PERIPLASMIC PROTEIN"/>
    <property type="match status" value="1"/>
</dbReference>
<keyword evidence="3" id="KW-0813">Transport</keyword>
<dbReference type="PROSITE" id="PS50983">
    <property type="entry name" value="FE_B12_PBP"/>
    <property type="match status" value="1"/>
</dbReference>
<dbReference type="GO" id="GO:1901678">
    <property type="term" value="P:iron coordination entity transport"/>
    <property type="evidence" value="ECO:0007669"/>
    <property type="project" value="UniProtKB-ARBA"/>
</dbReference>
<feature type="signal peptide" evidence="6">
    <location>
        <begin position="1"/>
        <end position="27"/>
    </location>
</feature>
<feature type="chain" id="PRO_5035287250" evidence="6">
    <location>
        <begin position="28"/>
        <end position="325"/>
    </location>
</feature>
<accession>A0A8J4ABQ4</accession>
<feature type="compositionally biased region" description="Low complexity" evidence="5">
    <location>
        <begin position="21"/>
        <end position="30"/>
    </location>
</feature>
<evidence type="ECO:0000256" key="4">
    <source>
        <dbReference type="ARBA" id="ARBA00022729"/>
    </source>
</evidence>
<evidence type="ECO:0000256" key="6">
    <source>
        <dbReference type="SAM" id="SignalP"/>
    </source>
</evidence>
<gene>
    <name evidence="8" type="ORF">NUM_36930</name>
</gene>
<dbReference type="GO" id="GO:0030288">
    <property type="term" value="C:outer membrane-bounded periplasmic space"/>
    <property type="evidence" value="ECO:0007669"/>
    <property type="project" value="TreeGrafter"/>
</dbReference>
<sequence length="325" mass="34601">MLRRLVVTLLAGTLLLAAGCTSDPGSAASPSQPPADPSSHFPTTVHTTHGPVTVDRQPQRVVVLEDQLLETSIAVGVHPVGAPAPTTPLGPWTQGRIERAVRTLPMTDGVPVEKVLTLHPDLIVARDYLVDADTYAQLKKIAPTLVLGVDGDGSDTPAWETDARTIGQATGHVTAARRVIGSVRAKIGQARKDHPAIVGKSFQLGNLQSASQFVCTNSDRTSSAQFLRALGLKLAKLGGAGADNRVVLSKERFADLDDVDLLIMGSSDAKLARQLAADPLFRRVGPVRQETLDQVDLTWVTAFNIPTALSIPALLHNLTPYLQRL</sequence>
<keyword evidence="4 6" id="KW-0732">Signal</keyword>
<protein>
    <submittedName>
        <fullName evidence="8">Iron ABC transporter substrate-binding protein</fullName>
    </submittedName>
</protein>
<reference evidence="9" key="1">
    <citation type="journal article" date="2021" name="Int. J. Syst. Evol. Microbiol.">
        <title>Actinocatenispora comari sp. nov., an endophytic actinomycete isolated from aerial parts of Comarum salesowianum.</title>
        <authorList>
            <person name="Oyunbileg N."/>
            <person name="Iizaka Y."/>
            <person name="Hamada M."/>
            <person name="Davaapurev B.O."/>
            <person name="Fukumoto A."/>
            <person name="Tsetseg B."/>
            <person name="Kato F."/>
            <person name="Tamura T."/>
            <person name="Batkhuu J."/>
            <person name="Anzai Y."/>
        </authorList>
    </citation>
    <scope>NUCLEOTIDE SEQUENCE [LARGE SCALE GENOMIC DNA]</scope>
    <source>
        <strain evidence="9">NUM-2625</strain>
    </source>
</reference>
<dbReference type="Proteomes" id="UP000614996">
    <property type="component" value="Unassembled WGS sequence"/>
</dbReference>
<comment type="subcellular location">
    <subcellularLocation>
        <location evidence="1">Cell envelope</location>
    </subcellularLocation>
</comment>
<organism evidence="8 9">
    <name type="scientific">Actinocatenispora comari</name>
    <dbReference type="NCBI Taxonomy" id="2807577"/>
    <lineage>
        <taxon>Bacteria</taxon>
        <taxon>Bacillati</taxon>
        <taxon>Actinomycetota</taxon>
        <taxon>Actinomycetes</taxon>
        <taxon>Micromonosporales</taxon>
        <taxon>Micromonosporaceae</taxon>
        <taxon>Actinocatenispora</taxon>
    </lineage>
</organism>
<evidence type="ECO:0000256" key="1">
    <source>
        <dbReference type="ARBA" id="ARBA00004196"/>
    </source>
</evidence>
<evidence type="ECO:0000256" key="5">
    <source>
        <dbReference type="SAM" id="MobiDB-lite"/>
    </source>
</evidence>
<proteinExistence type="inferred from homology"/>
<comment type="similarity">
    <text evidence="2">Belongs to the bacterial solute-binding protein 8 family.</text>
</comment>
<evidence type="ECO:0000313" key="9">
    <source>
        <dbReference type="Proteomes" id="UP000614996"/>
    </source>
</evidence>
<keyword evidence="9" id="KW-1185">Reference proteome</keyword>
<dbReference type="InterPro" id="IPR002491">
    <property type="entry name" value="ABC_transptr_periplasmic_BD"/>
</dbReference>
<dbReference type="AlphaFoldDB" id="A0A8J4ABQ4"/>
<feature type="compositionally biased region" description="Low complexity" evidence="5">
    <location>
        <begin position="37"/>
        <end position="51"/>
    </location>
</feature>
<dbReference type="Pfam" id="PF01497">
    <property type="entry name" value="Peripla_BP_2"/>
    <property type="match status" value="1"/>
</dbReference>
<dbReference type="PROSITE" id="PS51257">
    <property type="entry name" value="PROKAR_LIPOPROTEIN"/>
    <property type="match status" value="1"/>
</dbReference>
<name>A0A8J4ABQ4_9ACTN</name>
<evidence type="ECO:0000259" key="7">
    <source>
        <dbReference type="PROSITE" id="PS50983"/>
    </source>
</evidence>
<evidence type="ECO:0000256" key="2">
    <source>
        <dbReference type="ARBA" id="ARBA00008814"/>
    </source>
</evidence>
<feature type="domain" description="Fe/B12 periplasmic-binding" evidence="7">
    <location>
        <begin position="60"/>
        <end position="325"/>
    </location>
</feature>
<dbReference type="SUPFAM" id="SSF53807">
    <property type="entry name" value="Helical backbone' metal receptor"/>
    <property type="match status" value="1"/>
</dbReference>
<dbReference type="PANTHER" id="PTHR30532:SF24">
    <property type="entry name" value="FERRIC ENTEROBACTIN-BINDING PERIPLASMIC PROTEIN FEPB"/>
    <property type="match status" value="1"/>
</dbReference>
<evidence type="ECO:0000313" key="8">
    <source>
        <dbReference type="EMBL" id="GIL28439.1"/>
    </source>
</evidence>